<sequence>MGKIQLIGTRNMKRRETALHSNKCPPSCSSRHDEAVDTDHAAIGARTKLLEPPEVLPPSAREDHAPPQTAIHRIRSLRSLEPPEPASVHPPPESHFHRTSVAAGDFSGKRRRWRPVIGDSPVDSATQLVDRSSRFGLLIELRFVNSKSVRN</sequence>
<evidence type="ECO:0000313" key="2">
    <source>
        <dbReference type="EMBL" id="KAF2549817.1"/>
    </source>
</evidence>
<organism evidence="2 3">
    <name type="scientific">Brassica cretica</name>
    <name type="common">Mustard</name>
    <dbReference type="NCBI Taxonomy" id="69181"/>
    <lineage>
        <taxon>Eukaryota</taxon>
        <taxon>Viridiplantae</taxon>
        <taxon>Streptophyta</taxon>
        <taxon>Embryophyta</taxon>
        <taxon>Tracheophyta</taxon>
        <taxon>Spermatophyta</taxon>
        <taxon>Magnoliopsida</taxon>
        <taxon>eudicotyledons</taxon>
        <taxon>Gunneridae</taxon>
        <taxon>Pentapetalae</taxon>
        <taxon>rosids</taxon>
        <taxon>malvids</taxon>
        <taxon>Brassicales</taxon>
        <taxon>Brassicaceae</taxon>
        <taxon>Brassiceae</taxon>
        <taxon>Brassica</taxon>
    </lineage>
</organism>
<feature type="compositionally biased region" description="Pro residues" evidence="1">
    <location>
        <begin position="82"/>
        <end position="93"/>
    </location>
</feature>
<name>A0A8S9H0Q4_BRACR</name>
<reference evidence="2" key="1">
    <citation type="submission" date="2019-12" db="EMBL/GenBank/DDBJ databases">
        <title>Genome sequencing and annotation of Brassica cretica.</title>
        <authorList>
            <person name="Studholme D.J."/>
            <person name="Sarris P.F."/>
        </authorList>
    </citation>
    <scope>NUCLEOTIDE SEQUENCE</scope>
    <source>
        <strain evidence="2">PFS-001/15</strain>
        <tissue evidence="2">Leaf</tissue>
    </source>
</reference>
<evidence type="ECO:0000256" key="1">
    <source>
        <dbReference type="SAM" id="MobiDB-lite"/>
    </source>
</evidence>
<gene>
    <name evidence="2" type="ORF">F2Q68_00034082</name>
</gene>
<protein>
    <submittedName>
        <fullName evidence="2">Uncharacterized protein</fullName>
    </submittedName>
</protein>
<proteinExistence type="predicted"/>
<dbReference type="AlphaFoldDB" id="A0A8S9H0Q4"/>
<dbReference type="EMBL" id="QGKW02001988">
    <property type="protein sequence ID" value="KAF2549817.1"/>
    <property type="molecule type" value="Genomic_DNA"/>
</dbReference>
<feature type="region of interest" description="Disordered" evidence="1">
    <location>
        <begin position="42"/>
        <end position="67"/>
    </location>
</feature>
<comment type="caution">
    <text evidence="2">The sequence shown here is derived from an EMBL/GenBank/DDBJ whole genome shotgun (WGS) entry which is preliminary data.</text>
</comment>
<evidence type="ECO:0000313" key="3">
    <source>
        <dbReference type="Proteomes" id="UP000712281"/>
    </source>
</evidence>
<feature type="region of interest" description="Disordered" evidence="1">
    <location>
        <begin position="80"/>
        <end position="107"/>
    </location>
</feature>
<accession>A0A8S9H0Q4</accession>
<dbReference type="Proteomes" id="UP000712281">
    <property type="component" value="Unassembled WGS sequence"/>
</dbReference>